<dbReference type="Proteomes" id="UP001060170">
    <property type="component" value="Chromosome 8"/>
</dbReference>
<name>A0ACC0EAR2_9BASI</name>
<sequence length="648" mass="73157">MINCRPGLRGEHLYSRKKTRCSCKPIKNKSVTMKHPSCQWAFLAAVATGCKARLDPPPLSIADWDGSLSDWSAEDESQIWNAHDPFSSYPSYPPNVPFAASYLVPPEQKLTFEPTAPSTTGMLHDTTSIGNKDPSIHPHLLLERPSSSSTAVYRSVMVNNPSNLSRDDKSAHGAQQFPTRLSVPDAHNVMGNVNAFSIHSRDSNRIESQKSSTDAVGSTPDMTRKRDDGLFINSHYSYEAQGYSTSRGARDRHTIRGGPVAFPQHQRKALEPPDSSFAASNRNTISILGLPREAVKKHLVEDLHPKLPAKRAASSVSESPSGSKRKPIGQVAVHSGLSHATSSQRYPQEKVSWPFQDPAHFMMEIRAKRKKANEQIDPEKIKQLNIVFNTQTFDDQNRKRLSPFPVVADRMVDNPEKILLIRTGEALLFIERFISEWKGMGKKPCPAVLAKRGMDVFYKNSEAWTKCYRNFLKIDEDQLWDSLKKICQTPSGIRQSCNEITRRKLTDSLVITLFLVDMIATIFPRPVDVDVNLNKYQLFQSAFRSFEARTRETFRSIPQAEDHIKKSTFVWECVNHWLNSREDYAHSGLIDSATGVMAVHYKTFFNLVLAHSVENLSLRNAKLLGFKPRLIRCQRSHKRISDKNPPEP</sequence>
<dbReference type="EMBL" id="CM045872">
    <property type="protein sequence ID" value="KAI7949513.1"/>
    <property type="molecule type" value="Genomic_DNA"/>
</dbReference>
<reference evidence="2" key="2">
    <citation type="journal article" date="2018" name="Mol. Plant Microbe Interact.">
        <title>Genome sequence resources for the wheat stripe rust pathogen (Puccinia striiformis f. sp. tritici) and the barley stripe rust pathogen (Puccinia striiformis f. sp. hordei).</title>
        <authorList>
            <person name="Xia C."/>
            <person name="Wang M."/>
            <person name="Yin C."/>
            <person name="Cornejo O.E."/>
            <person name="Hulbert S.H."/>
            <person name="Chen X."/>
        </authorList>
    </citation>
    <scope>NUCLEOTIDE SEQUENCE [LARGE SCALE GENOMIC DNA]</scope>
    <source>
        <strain evidence="2">93-210</strain>
    </source>
</reference>
<keyword evidence="2" id="KW-1185">Reference proteome</keyword>
<reference evidence="2" key="1">
    <citation type="journal article" date="2018" name="BMC Genomics">
        <title>Genomic insights into host adaptation between the wheat stripe rust pathogen (Puccinia striiformis f. sp. tritici) and the barley stripe rust pathogen (Puccinia striiformis f. sp. hordei).</title>
        <authorList>
            <person name="Xia C."/>
            <person name="Wang M."/>
            <person name="Yin C."/>
            <person name="Cornejo O.E."/>
            <person name="Hulbert S.H."/>
            <person name="Chen X."/>
        </authorList>
    </citation>
    <scope>NUCLEOTIDE SEQUENCE [LARGE SCALE GENOMIC DNA]</scope>
    <source>
        <strain evidence="2">93-210</strain>
    </source>
</reference>
<organism evidence="1 2">
    <name type="scientific">Puccinia striiformis f. sp. tritici</name>
    <dbReference type="NCBI Taxonomy" id="168172"/>
    <lineage>
        <taxon>Eukaryota</taxon>
        <taxon>Fungi</taxon>
        <taxon>Dikarya</taxon>
        <taxon>Basidiomycota</taxon>
        <taxon>Pucciniomycotina</taxon>
        <taxon>Pucciniomycetes</taxon>
        <taxon>Pucciniales</taxon>
        <taxon>Pucciniaceae</taxon>
        <taxon>Puccinia</taxon>
    </lineage>
</organism>
<evidence type="ECO:0000313" key="1">
    <source>
        <dbReference type="EMBL" id="KAI7949513.1"/>
    </source>
</evidence>
<accession>A0ACC0EAR2</accession>
<evidence type="ECO:0000313" key="2">
    <source>
        <dbReference type="Proteomes" id="UP001060170"/>
    </source>
</evidence>
<gene>
    <name evidence="1" type="ORF">MJO28_008334</name>
</gene>
<protein>
    <submittedName>
        <fullName evidence="1">Uncharacterized protein</fullName>
    </submittedName>
</protein>
<proteinExistence type="predicted"/>
<reference evidence="1 2" key="3">
    <citation type="journal article" date="2022" name="Microbiol. Spectr.">
        <title>Folding features and dynamics of 3D genome architecture in plant fungal pathogens.</title>
        <authorList>
            <person name="Xia C."/>
        </authorList>
    </citation>
    <scope>NUCLEOTIDE SEQUENCE [LARGE SCALE GENOMIC DNA]</scope>
    <source>
        <strain evidence="1 2">93-210</strain>
    </source>
</reference>
<comment type="caution">
    <text evidence="1">The sequence shown here is derived from an EMBL/GenBank/DDBJ whole genome shotgun (WGS) entry which is preliminary data.</text>
</comment>